<name>A0A8S3RYR5_MYTED</name>
<evidence type="ECO:0000256" key="1">
    <source>
        <dbReference type="SAM" id="Coils"/>
    </source>
</evidence>
<accession>A0A8S3RYR5</accession>
<keyword evidence="3" id="KW-1185">Reference proteome</keyword>
<dbReference type="Proteomes" id="UP000683360">
    <property type="component" value="Unassembled WGS sequence"/>
</dbReference>
<organism evidence="2 3">
    <name type="scientific">Mytilus edulis</name>
    <name type="common">Blue mussel</name>
    <dbReference type="NCBI Taxonomy" id="6550"/>
    <lineage>
        <taxon>Eukaryota</taxon>
        <taxon>Metazoa</taxon>
        <taxon>Spiralia</taxon>
        <taxon>Lophotrochozoa</taxon>
        <taxon>Mollusca</taxon>
        <taxon>Bivalvia</taxon>
        <taxon>Autobranchia</taxon>
        <taxon>Pteriomorphia</taxon>
        <taxon>Mytilida</taxon>
        <taxon>Mytiloidea</taxon>
        <taxon>Mytilidae</taxon>
        <taxon>Mytilinae</taxon>
        <taxon>Mytilus</taxon>
    </lineage>
</organism>
<sequence>MEQILSSCKFWFSILTAEGKMVDEMKQHSKVKIVEAAVKNTISAINTQRINSKFLLLLLNKEIESKSLLYCMCEEKSKLEKTIKKYQNMLSDYQNDLKMIDDTFRKMKTIPVRKLQLLLNKSLDYIKARTNELIQGNITVQELSKTTPDIQIVQDISERCKHITSVVATCVFGNLTRQYFENNEEET</sequence>
<dbReference type="AlphaFoldDB" id="A0A8S3RYR5"/>
<gene>
    <name evidence="2" type="ORF">MEDL_27407</name>
</gene>
<reference evidence="2" key="1">
    <citation type="submission" date="2021-03" db="EMBL/GenBank/DDBJ databases">
        <authorList>
            <person name="Bekaert M."/>
        </authorList>
    </citation>
    <scope>NUCLEOTIDE SEQUENCE</scope>
</reference>
<evidence type="ECO:0000313" key="3">
    <source>
        <dbReference type="Proteomes" id="UP000683360"/>
    </source>
</evidence>
<protein>
    <submittedName>
        <fullName evidence="2">Uncharacterized protein</fullName>
    </submittedName>
</protein>
<keyword evidence="1" id="KW-0175">Coiled coil</keyword>
<feature type="coiled-coil region" evidence="1">
    <location>
        <begin position="76"/>
        <end position="103"/>
    </location>
</feature>
<proteinExistence type="predicted"/>
<comment type="caution">
    <text evidence="2">The sequence shown here is derived from an EMBL/GenBank/DDBJ whole genome shotgun (WGS) entry which is preliminary data.</text>
</comment>
<evidence type="ECO:0000313" key="2">
    <source>
        <dbReference type="EMBL" id="CAG2213495.1"/>
    </source>
</evidence>
<dbReference type="EMBL" id="CAJPWZ010001355">
    <property type="protein sequence ID" value="CAG2213495.1"/>
    <property type="molecule type" value="Genomic_DNA"/>
</dbReference>